<reference evidence="1" key="2">
    <citation type="submission" date="2000-03" db="EMBL/GenBank/DDBJ databases">
        <authorList>
            <person name="Lin X."/>
            <person name="Kaul S."/>
            <person name="Shea T.P."/>
            <person name="Fujii C.Y."/>
            <person name="Shen M."/>
            <person name="VanAken S.E."/>
            <person name="Barnstead M.E."/>
            <person name="Mason T.M."/>
            <person name="Bowman C.L."/>
            <person name="Ronning C.M."/>
            <person name="Benito M.-I."/>
            <person name="Carrera A.J."/>
            <person name="Creasy T.H."/>
            <person name="Buell C.R."/>
            <person name="Town C.D."/>
            <person name="Nierman W.C."/>
            <person name="Fraser C.M."/>
            <person name="Venter J.C."/>
        </authorList>
    </citation>
    <scope>NUCLEOTIDE SEQUENCE</scope>
</reference>
<evidence type="ECO:0000313" key="1">
    <source>
        <dbReference type="EMBL" id="AAD24615.1"/>
    </source>
</evidence>
<dbReference type="AlphaFoldDB" id="Q9SLD7"/>
<proteinExistence type="predicted"/>
<protein>
    <submittedName>
        <fullName evidence="1">Mutator-like transposase</fullName>
    </submittedName>
</protein>
<dbReference type="EMBL" id="AC005825">
    <property type="protein sequence ID" value="AAD24615.1"/>
    <property type="molecule type" value="Genomic_DNA"/>
</dbReference>
<organism evidence="1">
    <name type="scientific">Arabidopsis thaliana</name>
    <name type="common">Mouse-ear cress</name>
    <dbReference type="NCBI Taxonomy" id="3702"/>
    <lineage>
        <taxon>Eukaryota</taxon>
        <taxon>Viridiplantae</taxon>
        <taxon>Streptophyta</taxon>
        <taxon>Embryophyta</taxon>
        <taxon>Tracheophyta</taxon>
        <taxon>Spermatophyta</taxon>
        <taxon>Magnoliopsida</taxon>
        <taxon>eudicotyledons</taxon>
        <taxon>Gunneridae</taxon>
        <taxon>Pentapetalae</taxon>
        <taxon>rosids</taxon>
        <taxon>malvids</taxon>
        <taxon>Brassicales</taxon>
        <taxon>Brassicaceae</taxon>
        <taxon>Camelineae</taxon>
        <taxon>Arabidopsis</taxon>
    </lineage>
</organism>
<accession>Q9SLD7</accession>
<name>Q9SLD7_ARATH</name>
<reference key="1">
    <citation type="journal article" date="1999" name="Nature">
        <title>Sequence and analysis of chromosome 2 of the plant Arabidopsis thaliana.</title>
        <authorList>
            <person name="Lin X."/>
            <person name="Kaul S."/>
            <person name="Rounsley S."/>
            <person name="Shea T.P."/>
            <person name="Benito M.I."/>
            <person name="Town C.D."/>
            <person name="Fujii C.Y."/>
            <person name="Mason T."/>
            <person name="Bowman C.L."/>
            <person name="Barnstead M."/>
            <person name="Feldblyum T.V."/>
            <person name="Buell C.R."/>
            <person name="Ketchum K.A."/>
            <person name="Lee J."/>
            <person name="Ronning C.M."/>
            <person name="Koo H.L."/>
            <person name="Moffat K.S."/>
            <person name="Cronin L.A."/>
            <person name="Shen M."/>
            <person name="Pai G."/>
            <person name="Van Aken S."/>
            <person name="Umayam L."/>
            <person name="Tallon L.J."/>
            <person name="Gill J.E."/>
            <person name="Adams M.D."/>
            <person name="Carrera A.J."/>
            <person name="Creasy T.H."/>
            <person name="Goodman H.M."/>
            <person name="Somerville C.R."/>
            <person name="Copenhaver G.P."/>
            <person name="Preuss D."/>
            <person name="Nierman W.C."/>
            <person name="White O."/>
            <person name="Eisen J.A."/>
            <person name="Salzberg S.L."/>
            <person name="Fraser C.M."/>
            <person name="Venter J.C."/>
        </authorList>
    </citation>
    <scope>NUCLEOTIDE SEQUENCE [LARGE SCALE GENOMIC DNA]</scope>
    <source>
        <strain>cv. Columbia</strain>
    </source>
</reference>
<dbReference type="PIR" id="F84544">
    <property type="entry name" value="F84544"/>
</dbReference>
<sequence length="201" mass="23204">MDIPVFIMVGEWRCKEEEWKFKLKEDMFGRCVRVKENMTYTEFVRTLSEAFSLKSTEINPIISYRMPGEIKTTLKTIKQMRMKRRGTTKMVMGMMIIRVTMDLWGEVPSILLLMVVKVVAKIMITTKEHGIGNVEENVILTPGEFSPLLAECTSTSQRVPDGDNISHSGDRTPAVTPRNMCKHGLYHCTYTIDWEVFLRTE</sequence>
<reference evidence="1" key="3">
    <citation type="submission" date="2002-02" db="EMBL/GenBank/DDBJ databases">
        <authorList>
            <person name="Town C.D."/>
            <person name="Kaul S."/>
        </authorList>
    </citation>
    <scope>NUCLEOTIDE SEQUENCE</scope>
</reference>